<dbReference type="SUPFAM" id="SSF53335">
    <property type="entry name" value="S-adenosyl-L-methionine-dependent methyltransferases"/>
    <property type="match status" value="1"/>
</dbReference>
<feature type="domain" description="Methyltransferase" evidence="1">
    <location>
        <begin position="145"/>
        <end position="305"/>
    </location>
</feature>
<reference evidence="2 3" key="1">
    <citation type="submission" date="2023-09" db="EMBL/GenBank/DDBJ databases">
        <title>Genomes of two closely related lineages of the louse Polyplax serrata with different host specificities.</title>
        <authorList>
            <person name="Martinu J."/>
            <person name="Tarabai H."/>
            <person name="Stefka J."/>
            <person name="Hypsa V."/>
        </authorList>
    </citation>
    <scope>NUCLEOTIDE SEQUENCE [LARGE SCALE GENOMIC DNA]</scope>
    <source>
        <strain evidence="2">98ZLc_SE</strain>
    </source>
</reference>
<dbReference type="Proteomes" id="UP001359485">
    <property type="component" value="Unassembled WGS sequence"/>
</dbReference>
<dbReference type="InterPro" id="IPR025714">
    <property type="entry name" value="Methyltranfer_dom"/>
</dbReference>
<evidence type="ECO:0000313" key="2">
    <source>
        <dbReference type="EMBL" id="KAK6630114.1"/>
    </source>
</evidence>
<accession>A0ABR1AWA8</accession>
<dbReference type="PANTHER" id="PTHR12496">
    <property type="entry name" value="CGI-41 METHYLTRANSFERASE"/>
    <property type="match status" value="1"/>
</dbReference>
<name>A0ABR1AWA8_POLSC</name>
<comment type="caution">
    <text evidence="2">The sequence shown here is derived from an EMBL/GenBank/DDBJ whole genome shotgun (WGS) entry which is preliminary data.</text>
</comment>
<dbReference type="Pfam" id="PF13679">
    <property type="entry name" value="Methyltransf_32"/>
    <property type="match status" value="1"/>
</dbReference>
<dbReference type="InterPro" id="IPR052220">
    <property type="entry name" value="METTL25"/>
</dbReference>
<organism evidence="2 3">
    <name type="scientific">Polyplax serrata</name>
    <name type="common">Common mouse louse</name>
    <dbReference type="NCBI Taxonomy" id="468196"/>
    <lineage>
        <taxon>Eukaryota</taxon>
        <taxon>Metazoa</taxon>
        <taxon>Ecdysozoa</taxon>
        <taxon>Arthropoda</taxon>
        <taxon>Hexapoda</taxon>
        <taxon>Insecta</taxon>
        <taxon>Pterygota</taxon>
        <taxon>Neoptera</taxon>
        <taxon>Paraneoptera</taxon>
        <taxon>Psocodea</taxon>
        <taxon>Troctomorpha</taxon>
        <taxon>Phthiraptera</taxon>
        <taxon>Anoplura</taxon>
        <taxon>Polyplacidae</taxon>
        <taxon>Polyplax</taxon>
    </lineage>
</organism>
<dbReference type="PANTHER" id="PTHR12496:SF2">
    <property type="entry name" value="METHYLTRANSFERASE-LIKE PROTEIN 25B"/>
    <property type="match status" value="1"/>
</dbReference>
<sequence>MTDCNVENSLKYHLELCFTLLHQYSWLLDSYILDFFTEDHWDKLPGSWKELLKEIAVEDFHTILNIFQKTQTSICPLSIICIRVLVQHLMLPRQMPGSDSTSVICTEKNKIHIPKVTEYKTCKISPLILKHPKLWNLFLKHVKPKKSYEIFKVAETVAEIAKRLNISYIVDIGSGLGHLSRVLAYGYDLNVCSVETQIKLTTQARKLDCEFETIAAKYLSVSELNKLKSRAPVHMNKTVKPNLDVLQFTQDIKTAFSTHDNNFKFGVIGLHPCGDLAAVLLKFYSSCEQSKFINLIGCCYHKLTTSLDAEYNFGFPLTSFCYGRYMDISYEARALACHAIEAYCERLKSRNYEHLKIHCYRATLEKIIDKNWPELRKSALGNVKAGPELNFNLYCQMALKKLDLTVPTEDLYSVETLNNLSRWEDVVKFYSLRLILAPLIETIILLDRKMYLLEKGIPARIVAAFDPTISPRNLLLVSEKVP</sequence>
<dbReference type="EMBL" id="JAWJWF010000009">
    <property type="protein sequence ID" value="KAK6630114.1"/>
    <property type="molecule type" value="Genomic_DNA"/>
</dbReference>
<proteinExistence type="predicted"/>
<evidence type="ECO:0000259" key="1">
    <source>
        <dbReference type="Pfam" id="PF13679"/>
    </source>
</evidence>
<protein>
    <recommendedName>
        <fullName evidence="1">Methyltransferase domain-containing protein</fullName>
    </recommendedName>
</protein>
<evidence type="ECO:0000313" key="3">
    <source>
        <dbReference type="Proteomes" id="UP001359485"/>
    </source>
</evidence>
<keyword evidence="3" id="KW-1185">Reference proteome</keyword>
<dbReference type="InterPro" id="IPR029063">
    <property type="entry name" value="SAM-dependent_MTases_sf"/>
</dbReference>
<gene>
    <name evidence="2" type="ORF">RUM44_005665</name>
</gene>